<reference evidence="2 3" key="1">
    <citation type="submission" date="2018-06" db="EMBL/GenBank/DDBJ databases">
        <authorList>
            <consortium name="Pathogen Informatics"/>
            <person name="Doyle S."/>
        </authorList>
    </citation>
    <scope>NUCLEOTIDE SEQUENCE [LARGE SCALE GENOMIC DNA]</scope>
    <source>
        <strain evidence="2 3">NCTC12224</strain>
    </source>
</reference>
<evidence type="ECO:0000313" key="2">
    <source>
        <dbReference type="EMBL" id="SUN60541.1"/>
    </source>
</evidence>
<keyword evidence="1" id="KW-0812">Transmembrane</keyword>
<dbReference type="AlphaFoldDB" id="A0A380K6G0"/>
<evidence type="ECO:0000256" key="1">
    <source>
        <dbReference type="SAM" id="Phobius"/>
    </source>
</evidence>
<keyword evidence="1" id="KW-0472">Membrane</keyword>
<proteinExistence type="predicted"/>
<keyword evidence="3" id="KW-1185">Reference proteome</keyword>
<organism evidence="2 3">
    <name type="scientific">Streptococcus hyointestinalis</name>
    <dbReference type="NCBI Taxonomy" id="1337"/>
    <lineage>
        <taxon>Bacteria</taxon>
        <taxon>Bacillati</taxon>
        <taxon>Bacillota</taxon>
        <taxon>Bacilli</taxon>
        <taxon>Lactobacillales</taxon>
        <taxon>Streptococcaceae</taxon>
        <taxon>Streptococcus</taxon>
    </lineage>
</organism>
<keyword evidence="1" id="KW-1133">Transmembrane helix</keyword>
<sequence length="66" mass="7402">MIEELNLTIPQTLVCIAIATLLLIVTLKSAKNTTVEIELEEVDEEPQKQEWNPNIGAVIQNASQYH</sequence>
<feature type="transmembrane region" description="Helical" evidence="1">
    <location>
        <begin position="6"/>
        <end position="27"/>
    </location>
</feature>
<dbReference type="Proteomes" id="UP000254924">
    <property type="component" value="Unassembled WGS sequence"/>
</dbReference>
<dbReference type="EMBL" id="UHFN01000007">
    <property type="protein sequence ID" value="SUN60541.1"/>
    <property type="molecule type" value="Genomic_DNA"/>
</dbReference>
<name>A0A380K6G0_9STRE</name>
<gene>
    <name evidence="2" type="ORF">NCTC12224_00938</name>
</gene>
<evidence type="ECO:0000313" key="3">
    <source>
        <dbReference type="Proteomes" id="UP000254924"/>
    </source>
</evidence>
<protein>
    <submittedName>
        <fullName evidence="2">Uncharacterized protein</fullName>
    </submittedName>
</protein>
<accession>A0A380K6G0</accession>